<keyword evidence="2" id="KW-1133">Transmembrane helix</keyword>
<feature type="region of interest" description="Disordered" evidence="1">
    <location>
        <begin position="1"/>
        <end position="25"/>
    </location>
</feature>
<feature type="transmembrane region" description="Helical" evidence="2">
    <location>
        <begin position="63"/>
        <end position="89"/>
    </location>
</feature>
<keyword evidence="2" id="KW-0812">Transmembrane</keyword>
<comment type="caution">
    <text evidence="3">The sequence shown here is derived from an EMBL/GenBank/DDBJ whole genome shotgun (WGS) entry which is preliminary data.</text>
</comment>
<gene>
    <name evidence="3" type="ORF">HGA02_02260</name>
</gene>
<organism evidence="3 4">
    <name type="scientific">Cellulomonas septica</name>
    <dbReference type="NCBI Taxonomy" id="285080"/>
    <lineage>
        <taxon>Bacteria</taxon>
        <taxon>Bacillati</taxon>
        <taxon>Actinomycetota</taxon>
        <taxon>Actinomycetes</taxon>
        <taxon>Micrococcales</taxon>
        <taxon>Cellulomonadaceae</taxon>
        <taxon>Cellulomonas</taxon>
    </lineage>
</organism>
<accession>A0ABX1JX80</accession>
<evidence type="ECO:0000313" key="4">
    <source>
        <dbReference type="Proteomes" id="UP000777774"/>
    </source>
</evidence>
<keyword evidence="2" id="KW-0472">Membrane</keyword>
<keyword evidence="4" id="KW-1185">Reference proteome</keyword>
<proteinExistence type="predicted"/>
<reference evidence="3 4" key="1">
    <citation type="submission" date="2020-04" db="EMBL/GenBank/DDBJ databases">
        <title>MicrobeNet Type strains.</title>
        <authorList>
            <person name="Nicholson A.C."/>
        </authorList>
    </citation>
    <scope>NUCLEOTIDE SEQUENCE [LARGE SCALE GENOMIC DNA]</scope>
    <source>
        <strain evidence="3 4">ATCC BAA-787</strain>
    </source>
</reference>
<dbReference type="EMBL" id="JAAXOY010000021">
    <property type="protein sequence ID" value="NKY38385.1"/>
    <property type="molecule type" value="Genomic_DNA"/>
</dbReference>
<feature type="transmembrane region" description="Helical" evidence="2">
    <location>
        <begin position="110"/>
        <end position="131"/>
    </location>
</feature>
<dbReference type="Proteomes" id="UP000777774">
    <property type="component" value="Unassembled WGS sequence"/>
</dbReference>
<feature type="transmembrane region" description="Helical" evidence="2">
    <location>
        <begin position="137"/>
        <end position="155"/>
    </location>
</feature>
<evidence type="ECO:0000256" key="2">
    <source>
        <dbReference type="SAM" id="Phobius"/>
    </source>
</evidence>
<evidence type="ECO:0000313" key="3">
    <source>
        <dbReference type="EMBL" id="NKY38385.1"/>
    </source>
</evidence>
<protein>
    <recommendedName>
        <fullName evidence="5">Integral membrane protein</fullName>
    </recommendedName>
</protein>
<evidence type="ECO:0008006" key="5">
    <source>
        <dbReference type="Google" id="ProtNLM"/>
    </source>
</evidence>
<evidence type="ECO:0000256" key="1">
    <source>
        <dbReference type="SAM" id="MobiDB-lite"/>
    </source>
</evidence>
<sequence length="189" mass="20185">MPHHRDASGRRVQTAPVTTDSTRPEQAVRALSHAQQHRRRASHLYGLVITGSVLAAAPEKFGLARLALALVGTLLVYWAAETYAHWIALRSLLGRPLHGHERTEVVQDGLPLVAACLVPVVVLLVEAAIGVETSRGVEIALVINVALLGFVGWNMAGGGGITGWRRFLASVLTALLGLAMVALKLSLHH</sequence>
<feature type="transmembrane region" description="Helical" evidence="2">
    <location>
        <begin position="167"/>
        <end position="187"/>
    </location>
</feature>
<name>A0ABX1JX80_9CELL</name>